<dbReference type="EMBL" id="JBBHLL010000404">
    <property type="protein sequence ID" value="KAK7803765.1"/>
    <property type="molecule type" value="Genomic_DNA"/>
</dbReference>
<evidence type="ECO:0000313" key="3">
    <source>
        <dbReference type="Proteomes" id="UP001488838"/>
    </source>
</evidence>
<accession>A0AAW0HPF3</accession>
<gene>
    <name evidence="2" type="ORF">U0070_003113</name>
</gene>
<name>A0AAW0HPF3_MYOGA</name>
<dbReference type="AlphaFoldDB" id="A0AAW0HPF3"/>
<keyword evidence="3" id="KW-1185">Reference proteome</keyword>
<evidence type="ECO:0000313" key="2">
    <source>
        <dbReference type="EMBL" id="KAK7803765.1"/>
    </source>
</evidence>
<reference evidence="2 3" key="1">
    <citation type="journal article" date="2023" name="bioRxiv">
        <title>Conserved and derived expression patterns and positive selection on dental genes reveal complex evolutionary context of ever-growing rodent molars.</title>
        <authorList>
            <person name="Calamari Z.T."/>
            <person name="Song A."/>
            <person name="Cohen E."/>
            <person name="Akter M."/>
            <person name="Roy R.D."/>
            <person name="Hallikas O."/>
            <person name="Christensen M.M."/>
            <person name="Li P."/>
            <person name="Marangoni P."/>
            <person name="Jernvall J."/>
            <person name="Klein O.D."/>
        </authorList>
    </citation>
    <scope>NUCLEOTIDE SEQUENCE [LARGE SCALE GENOMIC DNA]</scope>
    <source>
        <strain evidence="2">V071</strain>
    </source>
</reference>
<sequence length="195" mass="20951">RLLANGSLLLVPQKPLQLPLHYLLSNSEWDPCFKFMACTLRSRTLKLTPDWLRCLPGSTDDCPADTQKAKIKGMSVRPLTSSTLLPNSPREWESQLCIPQEEQGPASSSQGGERESVGFGAASVGPSRARREWQEVGTPRQLGQGPSWGGPRPAPPRLDSSGFGPRRRAGTGQPAGTAASPEGPFARPKEALQAA</sequence>
<organism evidence="2 3">
    <name type="scientific">Myodes glareolus</name>
    <name type="common">Bank vole</name>
    <name type="synonym">Clethrionomys glareolus</name>
    <dbReference type="NCBI Taxonomy" id="447135"/>
    <lineage>
        <taxon>Eukaryota</taxon>
        <taxon>Metazoa</taxon>
        <taxon>Chordata</taxon>
        <taxon>Craniata</taxon>
        <taxon>Vertebrata</taxon>
        <taxon>Euteleostomi</taxon>
        <taxon>Mammalia</taxon>
        <taxon>Eutheria</taxon>
        <taxon>Euarchontoglires</taxon>
        <taxon>Glires</taxon>
        <taxon>Rodentia</taxon>
        <taxon>Myomorpha</taxon>
        <taxon>Muroidea</taxon>
        <taxon>Cricetidae</taxon>
        <taxon>Arvicolinae</taxon>
        <taxon>Myodes</taxon>
    </lineage>
</organism>
<feature type="non-terminal residue" evidence="2">
    <location>
        <position position="1"/>
    </location>
</feature>
<proteinExistence type="predicted"/>
<protein>
    <submittedName>
        <fullName evidence="2">Uncharacterized protein</fullName>
    </submittedName>
</protein>
<evidence type="ECO:0000256" key="1">
    <source>
        <dbReference type="SAM" id="MobiDB-lite"/>
    </source>
</evidence>
<dbReference type="Proteomes" id="UP001488838">
    <property type="component" value="Unassembled WGS sequence"/>
</dbReference>
<comment type="caution">
    <text evidence="2">The sequence shown here is derived from an EMBL/GenBank/DDBJ whole genome shotgun (WGS) entry which is preliminary data.</text>
</comment>
<feature type="region of interest" description="Disordered" evidence="1">
    <location>
        <begin position="100"/>
        <end position="195"/>
    </location>
</feature>